<dbReference type="AlphaFoldDB" id="A0A518CTX7"/>
<dbReference type="OrthoDB" id="287225at2"/>
<name>A0A518CTX7_9PLAN</name>
<dbReference type="KEGG" id="plon:Pla110_44510"/>
<sequence>MKFITLLPKAYNDGSEVSPQTVEEIVEAVSFQFGGCTVAGDAKGAWVHEGNLYRDETIVLICHCDNSRYTEARDAVIAIGRKLNQLEMYFEVQDFDGAENLKVE</sequence>
<dbReference type="Proteomes" id="UP000317178">
    <property type="component" value="Chromosome"/>
</dbReference>
<dbReference type="RefSeq" id="WP_144999099.1">
    <property type="nucleotide sequence ID" value="NZ_CP036281.1"/>
</dbReference>
<proteinExistence type="predicted"/>
<gene>
    <name evidence="1" type="ORF">Pla110_44510</name>
</gene>
<evidence type="ECO:0000313" key="1">
    <source>
        <dbReference type="EMBL" id="QDU82690.1"/>
    </source>
</evidence>
<dbReference type="EMBL" id="CP036281">
    <property type="protein sequence ID" value="QDU82690.1"/>
    <property type="molecule type" value="Genomic_DNA"/>
</dbReference>
<reference evidence="1 2" key="1">
    <citation type="submission" date="2019-02" db="EMBL/GenBank/DDBJ databases">
        <title>Deep-cultivation of Planctomycetes and their phenomic and genomic characterization uncovers novel biology.</title>
        <authorList>
            <person name="Wiegand S."/>
            <person name="Jogler M."/>
            <person name="Boedeker C."/>
            <person name="Pinto D."/>
            <person name="Vollmers J."/>
            <person name="Rivas-Marin E."/>
            <person name="Kohn T."/>
            <person name="Peeters S.H."/>
            <person name="Heuer A."/>
            <person name="Rast P."/>
            <person name="Oberbeckmann S."/>
            <person name="Bunk B."/>
            <person name="Jeske O."/>
            <person name="Meyerdierks A."/>
            <person name="Storesund J.E."/>
            <person name="Kallscheuer N."/>
            <person name="Luecker S."/>
            <person name="Lage O.M."/>
            <person name="Pohl T."/>
            <person name="Merkel B.J."/>
            <person name="Hornburger P."/>
            <person name="Mueller R.-W."/>
            <person name="Bruemmer F."/>
            <person name="Labrenz M."/>
            <person name="Spormann A.M."/>
            <person name="Op den Camp H."/>
            <person name="Overmann J."/>
            <person name="Amann R."/>
            <person name="Jetten M.S.M."/>
            <person name="Mascher T."/>
            <person name="Medema M.H."/>
            <person name="Devos D.P."/>
            <person name="Kaster A.-K."/>
            <person name="Ovreas L."/>
            <person name="Rohde M."/>
            <person name="Galperin M.Y."/>
            <person name="Jogler C."/>
        </authorList>
    </citation>
    <scope>NUCLEOTIDE SEQUENCE [LARGE SCALE GENOMIC DNA]</scope>
    <source>
        <strain evidence="1 2">Pla110</strain>
    </source>
</reference>
<accession>A0A518CTX7</accession>
<keyword evidence="2" id="KW-1185">Reference proteome</keyword>
<evidence type="ECO:0000313" key="2">
    <source>
        <dbReference type="Proteomes" id="UP000317178"/>
    </source>
</evidence>
<protein>
    <submittedName>
        <fullName evidence="1">Uncharacterized protein</fullName>
    </submittedName>
</protein>
<organism evidence="1 2">
    <name type="scientific">Polystyrenella longa</name>
    <dbReference type="NCBI Taxonomy" id="2528007"/>
    <lineage>
        <taxon>Bacteria</taxon>
        <taxon>Pseudomonadati</taxon>
        <taxon>Planctomycetota</taxon>
        <taxon>Planctomycetia</taxon>
        <taxon>Planctomycetales</taxon>
        <taxon>Planctomycetaceae</taxon>
        <taxon>Polystyrenella</taxon>
    </lineage>
</organism>